<evidence type="ECO:0000256" key="3">
    <source>
        <dbReference type="ARBA" id="ARBA00022723"/>
    </source>
</evidence>
<comment type="pathway">
    <text evidence="1 9">Isoprenoid biosynthesis; isopentenyl diphosphate biosynthesis via DXP pathway; isopentenyl diphosphate from 1-deoxy-D-xylulose 5-phosphate: step 1/6.</text>
</comment>
<dbReference type="Gene3D" id="3.40.50.720">
    <property type="entry name" value="NAD(P)-binding Rossmann-like Domain"/>
    <property type="match status" value="1"/>
</dbReference>
<feature type="binding site" evidence="9">
    <location>
        <position position="166"/>
    </location>
    <ligand>
        <name>Mn(2+)</name>
        <dbReference type="ChEBI" id="CHEBI:29035"/>
    </ligand>
</feature>
<feature type="binding site" evidence="9">
    <location>
        <position position="238"/>
    </location>
    <ligand>
        <name>1-deoxy-D-xylulose 5-phosphate</name>
        <dbReference type="ChEBI" id="CHEBI:57792"/>
    </ligand>
</feature>
<feature type="binding site" evidence="9">
    <location>
        <position position="29"/>
    </location>
    <ligand>
        <name>NADPH</name>
        <dbReference type="ChEBI" id="CHEBI:57783"/>
    </ligand>
</feature>
<dbReference type="InterPro" id="IPR003821">
    <property type="entry name" value="DXP_reductoisomerase"/>
</dbReference>
<feature type="binding site" evidence="9">
    <location>
        <position position="226"/>
    </location>
    <ligand>
        <name>NADPH</name>
        <dbReference type="ChEBI" id="CHEBI:57783"/>
    </ligand>
</feature>
<evidence type="ECO:0000313" key="14">
    <source>
        <dbReference type="Proteomes" id="UP000241895"/>
    </source>
</evidence>
<dbReference type="NCBIfam" id="NF009114">
    <property type="entry name" value="PRK12464.1"/>
    <property type="match status" value="1"/>
</dbReference>
<feature type="binding site" evidence="9">
    <location>
        <position position="53"/>
    </location>
    <ligand>
        <name>NADPH</name>
        <dbReference type="ChEBI" id="CHEBI:57783"/>
    </ligand>
</feature>
<comment type="function">
    <text evidence="9">Catalyzes the NADPH-dependent rearrangement and reduction of 1-deoxy-D-xylulose-5-phosphate (DXP) to 2-C-methyl-D-erythritol 4-phosphate (MEP).</text>
</comment>
<sequence>MTASAVSASSQTSSTTIKGVSVLGATGSIGTSTLDVIARHPDRYRVHALTAHRSREALYRQCLTHRPDVAVLGTPTDADWLATQLKEAGLATEVRHGEAALAEVASAPEAEVVMAAIVGAAGLLPTLAAVRAGKRVLLANKEALVMSGALFMKAVEQNGAALLPIDSEHNAIFQCLPGQHRGGLGRHGVTQLLLTASGGPFRGFDAERLARVTPDEACAHPNWSMGRKISVDSATLMNKGLELIEACWLFDARPEQIQVVVHPQSVIHSMAAYSDGSVLAQLGNPDMRTPIAYGLAWPERIEAGVEALDLFQVARLDFEPADEAAFPCLRLAREAMDEGGLQPAVLNAANEVAVEAFLDGRLGFTEIPRLVEAVRAGAPGGGADDLEAVLAADHDARARARAWLEAL</sequence>
<evidence type="ECO:0000256" key="7">
    <source>
        <dbReference type="ARBA" id="ARBA00023229"/>
    </source>
</evidence>
<evidence type="ECO:0000313" key="13">
    <source>
        <dbReference type="EMBL" id="PTL94594.1"/>
    </source>
</evidence>
<name>A0ABX5IVI6_9GAMM</name>
<feature type="domain" description="1-deoxy-D-xylulose 5-phosphate reductoisomerase C-terminal" evidence="11">
    <location>
        <begin position="162"/>
        <end position="250"/>
    </location>
</feature>
<comment type="cofactor">
    <cofactor evidence="9">
        <name>Mg(2+)</name>
        <dbReference type="ChEBI" id="CHEBI:18420"/>
    </cofactor>
    <cofactor evidence="9">
        <name>Mn(2+)</name>
        <dbReference type="ChEBI" id="CHEBI:29035"/>
    </cofactor>
</comment>
<feature type="binding site" evidence="9">
    <location>
        <position position="242"/>
    </location>
    <ligand>
        <name>Mn(2+)</name>
        <dbReference type="ChEBI" id="CHEBI:29035"/>
    </ligand>
</feature>
<feature type="binding site" evidence="9">
    <location>
        <position position="168"/>
    </location>
    <ligand>
        <name>Mn(2+)</name>
        <dbReference type="ChEBI" id="CHEBI:29035"/>
    </ligand>
</feature>
<dbReference type="SUPFAM" id="SSF69055">
    <property type="entry name" value="1-deoxy-D-xylulose-5-phosphate reductoisomerase, C-terminal domain"/>
    <property type="match status" value="1"/>
</dbReference>
<feature type="binding site" evidence="9">
    <location>
        <position position="167"/>
    </location>
    <ligand>
        <name>1-deoxy-D-xylulose 5-phosphate</name>
        <dbReference type="ChEBI" id="CHEBI:57792"/>
    </ligand>
</feature>
<comment type="catalytic activity">
    <reaction evidence="8">
        <text>2-C-methyl-D-erythritol 4-phosphate + NADP(+) = 1-deoxy-D-xylulose 5-phosphate + NADPH + H(+)</text>
        <dbReference type="Rhea" id="RHEA:13717"/>
        <dbReference type="ChEBI" id="CHEBI:15378"/>
        <dbReference type="ChEBI" id="CHEBI:57783"/>
        <dbReference type="ChEBI" id="CHEBI:57792"/>
        <dbReference type="ChEBI" id="CHEBI:58262"/>
        <dbReference type="ChEBI" id="CHEBI:58349"/>
        <dbReference type="EC" id="1.1.1.267"/>
    </reaction>
    <physiologicalReaction direction="right-to-left" evidence="8">
        <dbReference type="Rhea" id="RHEA:13719"/>
    </physiologicalReaction>
</comment>
<keyword evidence="3 9" id="KW-0479">Metal-binding</keyword>
<feature type="domain" description="1-deoxy-D-xylulose 5-phosphate reductoisomerase N-terminal" evidence="10">
    <location>
        <begin position="20"/>
        <end position="148"/>
    </location>
</feature>
<evidence type="ECO:0000256" key="4">
    <source>
        <dbReference type="ARBA" id="ARBA00022857"/>
    </source>
</evidence>
<dbReference type="SUPFAM" id="SSF51735">
    <property type="entry name" value="NAD(P)-binding Rossmann-fold domains"/>
    <property type="match status" value="1"/>
</dbReference>
<dbReference type="Proteomes" id="UP000241895">
    <property type="component" value="Unassembled WGS sequence"/>
</dbReference>
<dbReference type="PANTHER" id="PTHR30525:SF0">
    <property type="entry name" value="1-DEOXY-D-XYLULOSE 5-PHOSPHATE REDUCTOISOMERASE, CHLOROPLASTIC"/>
    <property type="match status" value="1"/>
</dbReference>
<dbReference type="InterPro" id="IPR026877">
    <property type="entry name" value="DXPR_C"/>
</dbReference>
<keyword evidence="4 9" id="KW-0521">NADP</keyword>
<feature type="binding site" evidence="9">
    <location>
        <position position="142"/>
    </location>
    <ligand>
        <name>NADPH</name>
        <dbReference type="ChEBI" id="CHEBI:57783"/>
    </ligand>
</feature>
<feature type="binding site" evidence="9">
    <location>
        <position position="242"/>
    </location>
    <ligand>
        <name>1-deoxy-D-xylulose 5-phosphate</name>
        <dbReference type="ChEBI" id="CHEBI:57792"/>
    </ligand>
</feature>
<evidence type="ECO:0000256" key="5">
    <source>
        <dbReference type="ARBA" id="ARBA00023002"/>
    </source>
</evidence>
<dbReference type="NCBIfam" id="TIGR00243">
    <property type="entry name" value="Dxr"/>
    <property type="match status" value="1"/>
</dbReference>
<keyword evidence="7 9" id="KW-0414">Isoprene biosynthesis</keyword>
<feature type="binding site" evidence="9">
    <location>
        <position position="197"/>
    </location>
    <ligand>
        <name>1-deoxy-D-xylulose 5-phosphate</name>
        <dbReference type="ChEBI" id="CHEBI:57792"/>
    </ligand>
</feature>
<dbReference type="NCBIfam" id="NF003938">
    <property type="entry name" value="PRK05447.1-1"/>
    <property type="match status" value="1"/>
</dbReference>
<dbReference type="Pfam" id="PF02670">
    <property type="entry name" value="DXP_reductoisom"/>
    <property type="match status" value="1"/>
</dbReference>
<keyword evidence="14" id="KW-1185">Reference proteome</keyword>
<dbReference type="PIRSF" id="PIRSF006205">
    <property type="entry name" value="Dxp_reductismrs"/>
    <property type="match status" value="1"/>
</dbReference>
<evidence type="ECO:0000259" key="10">
    <source>
        <dbReference type="Pfam" id="PF02670"/>
    </source>
</evidence>
<accession>A0ABX5IVI6</accession>
<evidence type="ECO:0000256" key="6">
    <source>
        <dbReference type="ARBA" id="ARBA00023211"/>
    </source>
</evidence>
<protein>
    <recommendedName>
        <fullName evidence="9">1-deoxy-D-xylulose 5-phosphate reductoisomerase</fullName>
        <shortName evidence="9">DXP reductoisomerase</shortName>
        <ecNumber evidence="9">1.1.1.267</ecNumber>
    </recommendedName>
    <alternativeName>
        <fullName evidence="9">1-deoxyxylulose-5-phosphate reductoisomerase</fullName>
    </alternativeName>
    <alternativeName>
        <fullName evidence="9">2-C-methyl-D-erythritol 4-phosphate synthase</fullName>
    </alternativeName>
</protein>
<feature type="binding site" evidence="9">
    <location>
        <position position="220"/>
    </location>
    <ligand>
        <name>1-deoxy-D-xylulose 5-phosphate</name>
        <dbReference type="ChEBI" id="CHEBI:57792"/>
    </ligand>
</feature>
<dbReference type="InterPro" id="IPR013644">
    <property type="entry name" value="DXP_reductoisomerase_C"/>
</dbReference>
<feature type="binding site" evidence="9">
    <location>
        <position position="28"/>
    </location>
    <ligand>
        <name>NADPH</name>
        <dbReference type="ChEBI" id="CHEBI:57783"/>
    </ligand>
</feature>
<evidence type="ECO:0000256" key="9">
    <source>
        <dbReference type="HAMAP-Rule" id="MF_00183"/>
    </source>
</evidence>
<dbReference type="InterPro" id="IPR036169">
    <property type="entry name" value="DXPR_C_sf"/>
</dbReference>
<keyword evidence="5 9" id="KW-0560">Oxidoreductase</keyword>
<feature type="binding site" evidence="9">
    <location>
        <position position="239"/>
    </location>
    <ligand>
        <name>1-deoxy-D-xylulose 5-phosphate</name>
        <dbReference type="ChEBI" id="CHEBI:57792"/>
    </ligand>
</feature>
<proteinExistence type="inferred from homology"/>
<dbReference type="InterPro" id="IPR036291">
    <property type="entry name" value="NAD(P)-bd_dom_sf"/>
</dbReference>
<evidence type="ECO:0000256" key="8">
    <source>
        <dbReference type="ARBA" id="ARBA00048543"/>
    </source>
</evidence>
<dbReference type="Gene3D" id="1.10.1740.10">
    <property type="match status" value="1"/>
</dbReference>
<reference evidence="13 14" key="1">
    <citation type="submission" date="2018-03" db="EMBL/GenBank/DDBJ databases">
        <authorList>
            <person name="Zhou J."/>
            <person name="Li X."/>
            <person name="Xue M."/>
            <person name="Yin J."/>
        </authorList>
    </citation>
    <scope>NUCLEOTIDE SEQUENCE [LARGE SCALE GENOMIC DNA]</scope>
    <source>
        <strain evidence="13 14">SYSU ZJ2214</strain>
    </source>
</reference>
<keyword evidence="9" id="KW-0460">Magnesium</keyword>
<evidence type="ECO:0000259" key="12">
    <source>
        <dbReference type="Pfam" id="PF13288"/>
    </source>
</evidence>
<evidence type="ECO:0000256" key="2">
    <source>
        <dbReference type="ARBA" id="ARBA00006825"/>
    </source>
</evidence>
<dbReference type="PANTHER" id="PTHR30525">
    <property type="entry name" value="1-DEOXY-D-XYLULOSE 5-PHOSPHATE REDUCTOISOMERASE"/>
    <property type="match status" value="1"/>
</dbReference>
<comment type="caution">
    <text evidence="13">The sequence shown here is derived from an EMBL/GenBank/DDBJ whole genome shotgun (WGS) entry which is preliminary data.</text>
</comment>
<dbReference type="HAMAP" id="MF_00183">
    <property type="entry name" value="DXP_reductoisom"/>
    <property type="match status" value="1"/>
</dbReference>
<dbReference type="Pfam" id="PF13288">
    <property type="entry name" value="DXPR_C"/>
    <property type="match status" value="1"/>
</dbReference>
<keyword evidence="6 9" id="KW-0464">Manganese</keyword>
<feature type="binding site" evidence="9">
    <location>
        <position position="233"/>
    </location>
    <ligand>
        <name>1-deoxy-D-xylulose 5-phosphate</name>
        <dbReference type="ChEBI" id="CHEBI:57792"/>
    </ligand>
</feature>
<feature type="binding site" evidence="9">
    <location>
        <position position="140"/>
    </location>
    <ligand>
        <name>NADPH</name>
        <dbReference type="ChEBI" id="CHEBI:57783"/>
    </ligand>
</feature>
<organism evidence="13 14">
    <name type="scientific">Halomonas litopenaei</name>
    <dbReference type="NCBI Taxonomy" id="2109328"/>
    <lineage>
        <taxon>Bacteria</taxon>
        <taxon>Pseudomonadati</taxon>
        <taxon>Pseudomonadota</taxon>
        <taxon>Gammaproteobacteria</taxon>
        <taxon>Oceanospirillales</taxon>
        <taxon>Halomonadaceae</taxon>
        <taxon>Halomonas</taxon>
    </lineage>
</organism>
<evidence type="ECO:0000256" key="1">
    <source>
        <dbReference type="ARBA" id="ARBA00005094"/>
    </source>
</evidence>
<comment type="caution">
    <text evidence="9">Lacks conserved residue(s) required for the propagation of feature annotation.</text>
</comment>
<dbReference type="RefSeq" id="WP_108132284.1">
    <property type="nucleotide sequence ID" value="NZ_PXNS01000005.1"/>
</dbReference>
<feature type="binding site" evidence="9">
    <location>
        <position position="26"/>
    </location>
    <ligand>
        <name>NADPH</name>
        <dbReference type="ChEBI" id="CHEBI:57783"/>
    </ligand>
</feature>
<dbReference type="EC" id="1.1.1.267" evidence="9"/>
<feature type="binding site" evidence="9">
    <location>
        <position position="27"/>
    </location>
    <ligand>
        <name>NADPH</name>
        <dbReference type="ChEBI" id="CHEBI:57783"/>
    </ligand>
</feature>
<dbReference type="Pfam" id="PF08436">
    <property type="entry name" value="DXP_redisom_C"/>
    <property type="match status" value="1"/>
</dbReference>
<evidence type="ECO:0000259" key="11">
    <source>
        <dbReference type="Pfam" id="PF08436"/>
    </source>
</evidence>
<gene>
    <name evidence="9" type="primary">dxr</name>
    <name evidence="13" type="ORF">C6W88_09410</name>
</gene>
<feature type="domain" description="DXP reductoisomerase C-terminal" evidence="12">
    <location>
        <begin position="282"/>
        <end position="398"/>
    </location>
</feature>
<feature type="binding site" evidence="9">
    <location>
        <position position="168"/>
    </location>
    <ligand>
        <name>1-deoxy-D-xylulose 5-phosphate</name>
        <dbReference type="ChEBI" id="CHEBI:57792"/>
    </ligand>
</feature>
<feature type="binding site" evidence="9">
    <location>
        <position position="141"/>
    </location>
    <ligand>
        <name>1-deoxy-D-xylulose 5-phosphate</name>
        <dbReference type="ChEBI" id="CHEBI:57792"/>
    </ligand>
</feature>
<comment type="similarity">
    <text evidence="2 9">Belongs to the DXR family.</text>
</comment>
<dbReference type="InterPro" id="IPR013512">
    <property type="entry name" value="DXP_reductoisomerase_N"/>
</dbReference>
<dbReference type="EMBL" id="PXNS01000005">
    <property type="protein sequence ID" value="PTL94594.1"/>
    <property type="molecule type" value="Genomic_DNA"/>
</dbReference>
<dbReference type="SUPFAM" id="SSF55347">
    <property type="entry name" value="Glyceraldehyde-3-phosphate dehydrogenase-like, C-terminal domain"/>
    <property type="match status" value="1"/>
</dbReference>